<evidence type="ECO:0000256" key="15">
    <source>
        <dbReference type="RuleBase" id="RU003357"/>
    </source>
</evidence>
<dbReference type="Gene3D" id="2.40.170.20">
    <property type="entry name" value="TonB-dependent receptor, beta-barrel domain"/>
    <property type="match status" value="1"/>
</dbReference>
<evidence type="ECO:0000313" key="20">
    <source>
        <dbReference type="Proteomes" id="UP000479938"/>
    </source>
</evidence>
<evidence type="ECO:0000256" key="14">
    <source>
        <dbReference type="PROSITE-ProRule" id="PRU01360"/>
    </source>
</evidence>
<keyword evidence="4 14" id="KW-1134">Transmembrane beta strand</keyword>
<dbReference type="NCBIfam" id="TIGR01783">
    <property type="entry name" value="TonB-siderophor"/>
    <property type="match status" value="1"/>
</dbReference>
<evidence type="ECO:0000256" key="2">
    <source>
        <dbReference type="ARBA" id="ARBA00009810"/>
    </source>
</evidence>
<dbReference type="InterPro" id="IPR036942">
    <property type="entry name" value="Beta-barrel_TonB_sf"/>
</dbReference>
<dbReference type="SUPFAM" id="SSF49464">
    <property type="entry name" value="Carboxypeptidase regulatory domain-like"/>
    <property type="match status" value="1"/>
</dbReference>
<keyword evidence="9" id="KW-0406">Ion transport</keyword>
<evidence type="ECO:0000256" key="11">
    <source>
        <dbReference type="ARBA" id="ARBA00023136"/>
    </source>
</evidence>
<dbReference type="PANTHER" id="PTHR32552:SF68">
    <property type="entry name" value="FERRICHROME OUTER MEMBRANE TRANSPORTER_PHAGE RECEPTOR"/>
    <property type="match status" value="1"/>
</dbReference>
<dbReference type="GO" id="GO:0015891">
    <property type="term" value="P:siderophore transport"/>
    <property type="evidence" value="ECO:0007669"/>
    <property type="project" value="InterPro"/>
</dbReference>
<dbReference type="PANTHER" id="PTHR32552">
    <property type="entry name" value="FERRICHROME IRON RECEPTOR-RELATED"/>
    <property type="match status" value="1"/>
</dbReference>
<keyword evidence="12 19" id="KW-0675">Receptor</keyword>
<keyword evidence="11 14" id="KW-0472">Membrane</keyword>
<feature type="signal peptide" evidence="16">
    <location>
        <begin position="1"/>
        <end position="26"/>
    </location>
</feature>
<keyword evidence="20" id="KW-1185">Reference proteome</keyword>
<dbReference type="CDD" id="cd01347">
    <property type="entry name" value="ligand_gated_channel"/>
    <property type="match status" value="1"/>
</dbReference>
<dbReference type="SUPFAM" id="SSF56935">
    <property type="entry name" value="Porins"/>
    <property type="match status" value="1"/>
</dbReference>
<evidence type="ECO:0000256" key="7">
    <source>
        <dbReference type="ARBA" id="ARBA00022729"/>
    </source>
</evidence>
<keyword evidence="8" id="KW-0408">Iron</keyword>
<sequence>MKYSTVKTYRFLFTISFLFSVFCSFAQQNFGKIKGTITTSDGDAAAGVNVILKSSKYGTTTNDDGTFELNRVKANTYTLQISLTGYETTEQEVVVAESETSAITLQLKVSNKELHEVVVNGKKSILSKKTDYVARMPLKNLENPQVYSVIQKELLQEQIAVDIRSAVINAPGVTTKIYPSGGLEISFRGFSTGVNARNGMENMTGRSSISIDNAERIEVLKGPSGTLFGSSVSSFGGVVNLVTKKPFEGKKTEVSYTGGSFGLNRLALDINTPLTPDNKVLFRLNTSVNTEKSFLDYGFNKTFLIAPSLVYKATDKLTLSVDTEIYNVNNTRPTYGRSYAPGITNPTDLQIDYRKSLFHDDLDAKTSSTKVFVQAEYQLAKNWKSTTLYSFIDENVDRSYQYYTKWTSPTEVLRSVSRFGPISNQFTNIQENINGEFATGTIKHKLLVGVNYRFSKGTFNYGATPVLDTINVTKPFEPIRKKQVDAALSQLTWPVPDEQIFSVYASDVISFTDRLSAMLSLRLDNFVQKDLVDVPGYNQTALSPKLGLVYEVIKNQVSLFGNYMNGFQNSGPVNQPDGSLLVLKPVYANQYEGGVKVEAFNKKLSTTLSYYNITIDNATRTTPDGYSVQDGKQVSKGLDFEFIANPIEGFNAVLGYAYNDNRIVKSSDASIEGNKASGAPENVVNFWLSYKFQNILKDFGLGFGSNYVDKQYKFEDESFYAPSYSVYNATVFYEQPTWRLGVKFNNITNKEYWDSYGMAQTPANVLVNLTLKF</sequence>
<name>A0A6J4GGG4_9FLAO</name>
<comment type="subcellular location">
    <subcellularLocation>
        <location evidence="1 14">Cell outer membrane</location>
        <topology evidence="1 14">Multi-pass membrane protein</topology>
    </subcellularLocation>
</comment>
<accession>A0A6J4GGG4</accession>
<dbReference type="GO" id="GO:0038023">
    <property type="term" value="F:signaling receptor activity"/>
    <property type="evidence" value="ECO:0007669"/>
    <property type="project" value="InterPro"/>
</dbReference>
<reference evidence="19 20" key="1">
    <citation type="submission" date="2020-02" db="EMBL/GenBank/DDBJ databases">
        <authorList>
            <person name="Criscuolo A."/>
        </authorList>
    </citation>
    <scope>NUCLEOTIDE SEQUENCE [LARGE SCALE GENOMIC DNA]</scope>
    <source>
        <strain evidence="19">CIP105534</strain>
    </source>
</reference>
<organism evidence="19 20">
    <name type="scientific">Flavobacterium bizetiae</name>
    <dbReference type="NCBI Taxonomy" id="2704140"/>
    <lineage>
        <taxon>Bacteria</taxon>
        <taxon>Pseudomonadati</taxon>
        <taxon>Bacteroidota</taxon>
        <taxon>Flavobacteriia</taxon>
        <taxon>Flavobacteriales</taxon>
        <taxon>Flavobacteriaceae</taxon>
        <taxon>Flavobacterium</taxon>
    </lineage>
</organism>
<feature type="domain" description="TonB-dependent receptor-like beta-barrel" evidence="17">
    <location>
        <begin position="326"/>
        <end position="747"/>
    </location>
</feature>
<dbReference type="Pfam" id="PF13715">
    <property type="entry name" value="CarbopepD_reg_2"/>
    <property type="match status" value="1"/>
</dbReference>
<dbReference type="InterPro" id="IPR010105">
    <property type="entry name" value="TonB_sidphr_rcpt"/>
</dbReference>
<evidence type="ECO:0000256" key="5">
    <source>
        <dbReference type="ARBA" id="ARBA00022496"/>
    </source>
</evidence>
<dbReference type="Gene3D" id="2.60.40.1120">
    <property type="entry name" value="Carboxypeptidase-like, regulatory domain"/>
    <property type="match status" value="1"/>
</dbReference>
<dbReference type="InterPro" id="IPR037066">
    <property type="entry name" value="Plug_dom_sf"/>
</dbReference>
<keyword evidence="3 14" id="KW-0813">Transport</keyword>
<evidence type="ECO:0000256" key="1">
    <source>
        <dbReference type="ARBA" id="ARBA00004571"/>
    </source>
</evidence>
<dbReference type="RefSeq" id="WP_173970268.1">
    <property type="nucleotide sequence ID" value="NZ_CADCSU010000069.1"/>
</dbReference>
<dbReference type="AlphaFoldDB" id="A0A6J4GGG4"/>
<dbReference type="Pfam" id="PF07715">
    <property type="entry name" value="Plug"/>
    <property type="match status" value="1"/>
</dbReference>
<dbReference type="InterPro" id="IPR012910">
    <property type="entry name" value="Plug_dom"/>
</dbReference>
<dbReference type="Proteomes" id="UP000479938">
    <property type="component" value="Unassembled WGS sequence"/>
</dbReference>
<evidence type="ECO:0000256" key="6">
    <source>
        <dbReference type="ARBA" id="ARBA00022692"/>
    </source>
</evidence>
<dbReference type="Pfam" id="PF00593">
    <property type="entry name" value="TonB_dep_Rec_b-barrel"/>
    <property type="match status" value="1"/>
</dbReference>
<proteinExistence type="inferred from homology"/>
<evidence type="ECO:0000313" key="19">
    <source>
        <dbReference type="EMBL" id="CAA9197391.1"/>
    </source>
</evidence>
<gene>
    <name evidence="19" type="primary">cntO_6</name>
    <name evidence="19" type="ORF">FLA105534_01599</name>
</gene>
<comment type="similarity">
    <text evidence="2 14 15">Belongs to the TonB-dependent receptor family.</text>
</comment>
<dbReference type="GO" id="GO:0009279">
    <property type="term" value="C:cell outer membrane"/>
    <property type="evidence" value="ECO:0007669"/>
    <property type="project" value="UniProtKB-SubCell"/>
</dbReference>
<dbReference type="InterPro" id="IPR000531">
    <property type="entry name" value="Beta-barrel_TonB"/>
</dbReference>
<dbReference type="Gene3D" id="2.170.130.10">
    <property type="entry name" value="TonB-dependent receptor, plug domain"/>
    <property type="match status" value="1"/>
</dbReference>
<dbReference type="EMBL" id="CADCSU010000069">
    <property type="protein sequence ID" value="CAA9197391.1"/>
    <property type="molecule type" value="Genomic_DNA"/>
</dbReference>
<evidence type="ECO:0000256" key="3">
    <source>
        <dbReference type="ARBA" id="ARBA00022448"/>
    </source>
</evidence>
<keyword evidence="5" id="KW-0410">Iron transport</keyword>
<evidence type="ECO:0000256" key="12">
    <source>
        <dbReference type="ARBA" id="ARBA00023170"/>
    </source>
</evidence>
<feature type="domain" description="TonB-dependent receptor plug" evidence="18">
    <location>
        <begin position="141"/>
        <end position="231"/>
    </location>
</feature>
<dbReference type="InterPro" id="IPR008969">
    <property type="entry name" value="CarboxyPept-like_regulatory"/>
</dbReference>
<keyword evidence="13 14" id="KW-0998">Cell outer membrane</keyword>
<evidence type="ECO:0000256" key="10">
    <source>
        <dbReference type="ARBA" id="ARBA00023077"/>
    </source>
</evidence>
<evidence type="ECO:0000259" key="18">
    <source>
        <dbReference type="Pfam" id="PF07715"/>
    </source>
</evidence>
<dbReference type="GO" id="GO:0015344">
    <property type="term" value="F:siderophore uptake transmembrane transporter activity"/>
    <property type="evidence" value="ECO:0007669"/>
    <property type="project" value="TreeGrafter"/>
</dbReference>
<evidence type="ECO:0000259" key="17">
    <source>
        <dbReference type="Pfam" id="PF00593"/>
    </source>
</evidence>
<evidence type="ECO:0000256" key="4">
    <source>
        <dbReference type="ARBA" id="ARBA00022452"/>
    </source>
</evidence>
<evidence type="ECO:0000256" key="9">
    <source>
        <dbReference type="ARBA" id="ARBA00023065"/>
    </source>
</evidence>
<keyword evidence="10 15" id="KW-0798">TonB box</keyword>
<keyword evidence="7 16" id="KW-0732">Signal</keyword>
<keyword evidence="6 14" id="KW-0812">Transmembrane</keyword>
<dbReference type="InterPro" id="IPR039426">
    <property type="entry name" value="TonB-dep_rcpt-like"/>
</dbReference>
<evidence type="ECO:0000256" key="13">
    <source>
        <dbReference type="ARBA" id="ARBA00023237"/>
    </source>
</evidence>
<feature type="chain" id="PRO_5027023688" evidence="16">
    <location>
        <begin position="27"/>
        <end position="773"/>
    </location>
</feature>
<protein>
    <submittedName>
        <fullName evidence="19">Metal-pseudopaline receptor CntO</fullName>
    </submittedName>
</protein>
<evidence type="ECO:0000256" key="16">
    <source>
        <dbReference type="SAM" id="SignalP"/>
    </source>
</evidence>
<dbReference type="PROSITE" id="PS52016">
    <property type="entry name" value="TONB_DEPENDENT_REC_3"/>
    <property type="match status" value="1"/>
</dbReference>
<evidence type="ECO:0000256" key="8">
    <source>
        <dbReference type="ARBA" id="ARBA00023004"/>
    </source>
</evidence>